<dbReference type="GO" id="GO:0003677">
    <property type="term" value="F:DNA binding"/>
    <property type="evidence" value="ECO:0007669"/>
    <property type="project" value="InterPro"/>
</dbReference>
<dbReference type="Pfam" id="PF03184">
    <property type="entry name" value="DDE_1"/>
    <property type="match status" value="1"/>
</dbReference>
<dbReference type="EMBL" id="SAEB01000009">
    <property type="protein sequence ID" value="RVD82092.1"/>
    <property type="molecule type" value="Genomic_DNA"/>
</dbReference>
<dbReference type="InterPro" id="IPR017956">
    <property type="entry name" value="AT_hook_DNA-bd_motif"/>
</dbReference>
<evidence type="ECO:0000256" key="1">
    <source>
        <dbReference type="SAM" id="MobiDB-lite"/>
    </source>
</evidence>
<name>A0A436ZTC8_ARTFL</name>
<keyword evidence="4" id="KW-1185">Reference proteome</keyword>
<protein>
    <recommendedName>
        <fullName evidence="2">DDE-1 domain-containing protein</fullName>
    </recommendedName>
</protein>
<dbReference type="GeneID" id="93588839"/>
<dbReference type="AlphaFoldDB" id="A0A436ZTC8"/>
<feature type="region of interest" description="Disordered" evidence="1">
    <location>
        <begin position="220"/>
        <end position="309"/>
    </location>
</feature>
<dbReference type="STRING" id="97331.A0A436ZTC8"/>
<evidence type="ECO:0000313" key="4">
    <source>
        <dbReference type="Proteomes" id="UP000283090"/>
    </source>
</evidence>
<feature type="domain" description="DDE-1" evidence="2">
    <location>
        <begin position="1"/>
        <end position="93"/>
    </location>
</feature>
<evidence type="ECO:0000259" key="2">
    <source>
        <dbReference type="Pfam" id="PF03184"/>
    </source>
</evidence>
<evidence type="ECO:0000313" key="3">
    <source>
        <dbReference type="EMBL" id="RVD82092.1"/>
    </source>
</evidence>
<dbReference type="VEuPathDB" id="FungiDB:DFL_006528"/>
<dbReference type="Proteomes" id="UP000283090">
    <property type="component" value="Unassembled WGS sequence"/>
</dbReference>
<accession>A0A436ZTC8</accession>
<dbReference type="InterPro" id="IPR004875">
    <property type="entry name" value="DDE_SF_endonuclease_dom"/>
</dbReference>
<dbReference type="PRINTS" id="PR00929">
    <property type="entry name" value="ATHOOK"/>
</dbReference>
<dbReference type="OrthoDB" id="5425161at2759"/>
<gene>
    <name evidence="3" type="ORF">DFL_006528</name>
</gene>
<reference evidence="3 4" key="1">
    <citation type="submission" date="2019-01" db="EMBL/GenBank/DDBJ databases">
        <title>Intercellular communication is required for trap formation in the nematode-trapping fungus Duddingtonia flagrans.</title>
        <authorList>
            <person name="Youssar L."/>
            <person name="Wernet V."/>
            <person name="Hensel N."/>
            <person name="Hildebrandt H.-G."/>
            <person name="Fischer R."/>
        </authorList>
    </citation>
    <scope>NUCLEOTIDE SEQUENCE [LARGE SCALE GENOMIC DNA]</scope>
    <source>
        <strain evidence="3 4">CBS H-5679</strain>
    </source>
</reference>
<comment type="caution">
    <text evidence="3">The sequence shown here is derived from an EMBL/GenBank/DDBJ whole genome shotgun (WGS) entry which is preliminary data.</text>
</comment>
<proteinExistence type="predicted"/>
<sequence>MLLLNSHDSHISAEFISYCIQKNIIALCLPTHSIHRLQPLDVGFNAVYSKQYSNTADNALRNNITGIDKQLFIKLLTEARENTVSEDLIKAAWREAGLVPYNPEKVLSKLQYNEAAQTEILNSVTETPARPQAVHKAVIEILTRSGHLLSSPTINSIHQLGRATERAISETIILQEANTQLRAANKKASQIRRGKPRLTGARVLNDQEISELWQNKAIELDARGAEPNSMEPRKGRGRPRGSGSGRGRGRGRGCGRGRGGTGRPRGRPRKGAGEDAGEGSAEDSAEDSAEGNAEDNIEDSTEDNNYVEE</sequence>
<organism evidence="3 4">
    <name type="scientific">Arthrobotrys flagrans</name>
    <name type="common">Nematode-trapping fungus</name>
    <name type="synonym">Trichothecium flagrans</name>
    <dbReference type="NCBI Taxonomy" id="97331"/>
    <lineage>
        <taxon>Eukaryota</taxon>
        <taxon>Fungi</taxon>
        <taxon>Dikarya</taxon>
        <taxon>Ascomycota</taxon>
        <taxon>Pezizomycotina</taxon>
        <taxon>Orbiliomycetes</taxon>
        <taxon>Orbiliales</taxon>
        <taxon>Orbiliaceae</taxon>
        <taxon>Arthrobotrys</taxon>
    </lineage>
</organism>
<dbReference type="RefSeq" id="XP_067487636.1">
    <property type="nucleotide sequence ID" value="XM_067635972.1"/>
</dbReference>
<feature type="compositionally biased region" description="Acidic residues" evidence="1">
    <location>
        <begin position="275"/>
        <end position="309"/>
    </location>
</feature>